<dbReference type="Proteomes" id="UP000192276">
    <property type="component" value="Unassembled WGS sequence"/>
</dbReference>
<gene>
    <name evidence="2" type="ORF">A4R26_28815</name>
</gene>
<keyword evidence="1" id="KW-1133">Transmembrane helix</keyword>
<evidence type="ECO:0000313" key="3">
    <source>
        <dbReference type="Proteomes" id="UP000192276"/>
    </source>
</evidence>
<keyword evidence="1" id="KW-0812">Transmembrane</keyword>
<reference evidence="3" key="1">
    <citation type="submission" date="2016-04" db="EMBL/GenBank/DDBJ databases">
        <authorList>
            <person name="Chen L."/>
            <person name="Zhuang W."/>
            <person name="Wang G."/>
        </authorList>
    </citation>
    <scope>NUCLEOTIDE SEQUENCE [LARGE SCALE GENOMIC DNA]</scope>
    <source>
        <strain evidence="3">208</strain>
    </source>
</reference>
<sequence>MNRRKFFKITGGTILAAGGIFYLLSDKRNFIRSDVKDEPVSDITPRPDEHEILYLASLAPSGHNTQPWFVKYIEPYHWIIGNDKRKWLPAVDPSHRETILSIGAFMQNLEYAASHWGYVCRWNVIAATNEDENIAEVRLIKTGSVPGYDISRIKRRRTLRNGYFDAALRKADLAYLLADDLHFFYFPNTSKEYRWLNEQTIEANRIQAYRDDAQKELAEWIRFSSKDAQSYRDGLTTAGMEMEGMTGWVVRNFFRKSSALKNSFREKGIDRVKEQVSHSGGWIIITSNDNAVADLIETGKLMQRLFLKVRDKGIGLHPMTQILEESPATDPVNQSTGINGKIQFLLRTGYVKNYPDPVSLRRPVKWFLRV</sequence>
<comment type="caution">
    <text evidence="2">The sequence shown here is derived from an EMBL/GenBank/DDBJ whole genome shotgun (WGS) entry which is preliminary data.</text>
</comment>
<name>A0A1V9F283_9BACT</name>
<protein>
    <submittedName>
        <fullName evidence="2">Nitroreductase</fullName>
    </submittedName>
</protein>
<dbReference type="AlphaFoldDB" id="A0A1V9F283"/>
<accession>A0A1V9F283</accession>
<keyword evidence="3" id="KW-1185">Reference proteome</keyword>
<dbReference type="Gene3D" id="3.40.109.10">
    <property type="entry name" value="NADH Oxidase"/>
    <property type="match status" value="1"/>
</dbReference>
<keyword evidence="1" id="KW-0472">Membrane</keyword>
<evidence type="ECO:0000256" key="1">
    <source>
        <dbReference type="SAM" id="Phobius"/>
    </source>
</evidence>
<dbReference type="InterPro" id="IPR000415">
    <property type="entry name" value="Nitroreductase-like"/>
</dbReference>
<feature type="transmembrane region" description="Helical" evidence="1">
    <location>
        <begin position="6"/>
        <end position="24"/>
    </location>
</feature>
<dbReference type="GO" id="GO:0016491">
    <property type="term" value="F:oxidoreductase activity"/>
    <property type="evidence" value="ECO:0007669"/>
    <property type="project" value="InterPro"/>
</dbReference>
<organism evidence="2 3">
    <name type="scientific">Niastella populi</name>
    <dbReference type="NCBI Taxonomy" id="550983"/>
    <lineage>
        <taxon>Bacteria</taxon>
        <taxon>Pseudomonadati</taxon>
        <taxon>Bacteroidota</taxon>
        <taxon>Chitinophagia</taxon>
        <taxon>Chitinophagales</taxon>
        <taxon>Chitinophagaceae</taxon>
        <taxon>Niastella</taxon>
    </lineage>
</organism>
<dbReference type="EMBL" id="LWBP01000214">
    <property type="protein sequence ID" value="OQP52518.1"/>
    <property type="molecule type" value="Genomic_DNA"/>
</dbReference>
<dbReference type="SUPFAM" id="SSF55469">
    <property type="entry name" value="FMN-dependent nitroreductase-like"/>
    <property type="match status" value="2"/>
</dbReference>
<proteinExistence type="predicted"/>
<evidence type="ECO:0000313" key="2">
    <source>
        <dbReference type="EMBL" id="OQP52518.1"/>
    </source>
</evidence>
<dbReference type="NCBIfam" id="NF047509">
    <property type="entry name" value="Rv3131_FMN_oxido"/>
    <property type="match status" value="1"/>
</dbReference>
<dbReference type="STRING" id="550983.A4R26_28815"/>
<dbReference type="OrthoDB" id="5149792at2"/>